<sequence length="343" mass="39506">MNEDHPYRATIPLVPEEVSRPLWSVMIPTYNCADYLRETLNSVLAQDPGADMMQIQVVDDRSTLDDPRAVVEELGRGRVEFYQQPQNVGYIKNFATCLQRSRGHLIHLLHGDDCVMDGFYRKMQALFEQYPEISAGFCRQVIIDDWGHWQRFIPLEQTQSGILNRWLERIATELTLQTPAMVVRREVYEQLGGFDSRMKSCGEDWEMWVRIASQYSIGYEVEPLVLYRDRSNSITKRSIRTGQNIRDVRMATQITRAYLPPQIAGKLSRKAGSSWADWAFYIAGQMIDKGDIVAAIAQIREGLLCSHHPAEIGLAVWLMLRVSKKWLRQTVEASLFKSQKNFA</sequence>
<reference evidence="2" key="1">
    <citation type="submission" date="2019-10" db="EMBL/GenBank/DDBJ databases">
        <title>Draft genome sequece of Microseira wollei NIES-4236.</title>
        <authorList>
            <person name="Yamaguchi H."/>
            <person name="Suzuki S."/>
            <person name="Kawachi M."/>
        </authorList>
    </citation>
    <scope>NUCLEOTIDE SEQUENCE</scope>
    <source>
        <strain evidence="2">NIES-4236</strain>
    </source>
</reference>
<dbReference type="EMBL" id="BLAY01000003">
    <property type="protein sequence ID" value="GET35671.1"/>
    <property type="molecule type" value="Genomic_DNA"/>
</dbReference>
<evidence type="ECO:0000313" key="2">
    <source>
        <dbReference type="EMBL" id="GET35671.1"/>
    </source>
</evidence>
<feature type="domain" description="Glycosyltransferase 2-like" evidence="1">
    <location>
        <begin position="24"/>
        <end position="191"/>
    </location>
</feature>
<name>A0AAV3X3D0_9CYAN</name>
<dbReference type="InterPro" id="IPR001173">
    <property type="entry name" value="Glyco_trans_2-like"/>
</dbReference>
<accession>A0AAV3X3D0</accession>
<organism evidence="2 3">
    <name type="scientific">Microseira wollei NIES-4236</name>
    <dbReference type="NCBI Taxonomy" id="2530354"/>
    <lineage>
        <taxon>Bacteria</taxon>
        <taxon>Bacillati</taxon>
        <taxon>Cyanobacteriota</taxon>
        <taxon>Cyanophyceae</taxon>
        <taxon>Oscillatoriophycideae</taxon>
        <taxon>Aerosakkonematales</taxon>
        <taxon>Aerosakkonemataceae</taxon>
        <taxon>Microseira</taxon>
    </lineage>
</organism>
<protein>
    <submittedName>
        <fullName evidence="2">Glycosyl transferase family 2</fullName>
    </submittedName>
</protein>
<dbReference type="SUPFAM" id="SSF53448">
    <property type="entry name" value="Nucleotide-diphospho-sugar transferases"/>
    <property type="match status" value="1"/>
</dbReference>
<comment type="caution">
    <text evidence="2">The sequence shown here is derived from an EMBL/GenBank/DDBJ whole genome shotgun (WGS) entry which is preliminary data.</text>
</comment>
<keyword evidence="2" id="KW-0808">Transferase</keyword>
<dbReference type="PANTHER" id="PTHR43685:SF11">
    <property type="entry name" value="GLYCOSYLTRANSFERASE TAGX-RELATED"/>
    <property type="match status" value="1"/>
</dbReference>
<dbReference type="Gene3D" id="3.90.550.10">
    <property type="entry name" value="Spore Coat Polysaccharide Biosynthesis Protein SpsA, Chain A"/>
    <property type="match status" value="1"/>
</dbReference>
<dbReference type="CDD" id="cd00761">
    <property type="entry name" value="Glyco_tranf_GTA_type"/>
    <property type="match status" value="1"/>
</dbReference>
<keyword evidence="3" id="KW-1185">Reference proteome</keyword>
<dbReference type="GO" id="GO:0016740">
    <property type="term" value="F:transferase activity"/>
    <property type="evidence" value="ECO:0007669"/>
    <property type="project" value="UniProtKB-KW"/>
</dbReference>
<dbReference type="InterPro" id="IPR029044">
    <property type="entry name" value="Nucleotide-diphossugar_trans"/>
</dbReference>
<dbReference type="Proteomes" id="UP001050975">
    <property type="component" value="Unassembled WGS sequence"/>
</dbReference>
<dbReference type="Pfam" id="PF00535">
    <property type="entry name" value="Glycos_transf_2"/>
    <property type="match status" value="1"/>
</dbReference>
<gene>
    <name evidence="2" type="ORF">MiSe_04130</name>
</gene>
<evidence type="ECO:0000259" key="1">
    <source>
        <dbReference type="Pfam" id="PF00535"/>
    </source>
</evidence>
<dbReference type="InterPro" id="IPR050834">
    <property type="entry name" value="Glycosyltransf_2"/>
</dbReference>
<evidence type="ECO:0000313" key="3">
    <source>
        <dbReference type="Proteomes" id="UP001050975"/>
    </source>
</evidence>
<proteinExistence type="predicted"/>
<dbReference type="AlphaFoldDB" id="A0AAV3X3D0"/>
<dbReference type="PANTHER" id="PTHR43685">
    <property type="entry name" value="GLYCOSYLTRANSFERASE"/>
    <property type="match status" value="1"/>
</dbReference>
<dbReference type="RefSeq" id="WP_226573771.1">
    <property type="nucleotide sequence ID" value="NZ_BLAY01000003.1"/>
</dbReference>